<organism evidence="10 11">
    <name type="scientific">Pseudanabaena catenata USMAC16</name>
    <dbReference type="NCBI Taxonomy" id="1855837"/>
    <lineage>
        <taxon>Bacteria</taxon>
        <taxon>Bacillati</taxon>
        <taxon>Cyanobacteriota</taxon>
        <taxon>Cyanophyceae</taxon>
        <taxon>Pseudanabaenales</taxon>
        <taxon>Pseudanabaenaceae</taxon>
        <taxon>Pseudanabaena</taxon>
    </lineage>
</organism>
<evidence type="ECO:0000256" key="8">
    <source>
        <dbReference type="ARBA" id="ARBA00047386"/>
    </source>
</evidence>
<accession>A0A9X4RHZ5</accession>
<dbReference type="InterPro" id="IPR004472">
    <property type="entry name" value="DTB_synth_BioD"/>
</dbReference>
<dbReference type="SUPFAM" id="SSF52540">
    <property type="entry name" value="P-loop containing nucleoside triphosphate hydrolases"/>
    <property type="match status" value="1"/>
</dbReference>
<dbReference type="EMBL" id="VBTY01000062">
    <property type="protein sequence ID" value="MDG3494757.1"/>
    <property type="molecule type" value="Genomic_DNA"/>
</dbReference>
<evidence type="ECO:0000256" key="7">
    <source>
        <dbReference type="ARBA" id="ARBA00022842"/>
    </source>
</evidence>
<dbReference type="PANTHER" id="PTHR43210:SF2">
    <property type="entry name" value="ATP-DEPENDENT DETHIOBIOTIN SYNTHETASE BIOD 2"/>
    <property type="match status" value="1"/>
</dbReference>
<dbReference type="GO" id="GO:0005524">
    <property type="term" value="F:ATP binding"/>
    <property type="evidence" value="ECO:0007669"/>
    <property type="project" value="UniProtKB-UniRule"/>
</dbReference>
<comment type="caution">
    <text evidence="10">The sequence shown here is derived from an EMBL/GenBank/DDBJ whole genome shotgun (WGS) entry which is preliminary data.</text>
</comment>
<dbReference type="Gene3D" id="3.40.50.300">
    <property type="entry name" value="P-loop containing nucleotide triphosphate hydrolases"/>
    <property type="match status" value="1"/>
</dbReference>
<keyword evidence="5 9" id="KW-0093">Biotin biosynthesis</keyword>
<evidence type="ECO:0000313" key="11">
    <source>
        <dbReference type="Proteomes" id="UP001152872"/>
    </source>
</evidence>
<evidence type="ECO:0000256" key="3">
    <source>
        <dbReference type="ARBA" id="ARBA00022723"/>
    </source>
</evidence>
<protein>
    <recommendedName>
        <fullName evidence="9">ATP-dependent dethiobiotin synthetase BioD</fullName>
        <ecNumber evidence="9">6.3.3.3</ecNumber>
    </recommendedName>
    <alternativeName>
        <fullName evidence="9">DTB synthetase</fullName>
        <shortName evidence="9">DTBS</shortName>
    </alternativeName>
    <alternativeName>
        <fullName evidence="9">Dethiobiotin synthase</fullName>
    </alternativeName>
</protein>
<dbReference type="GO" id="GO:0000287">
    <property type="term" value="F:magnesium ion binding"/>
    <property type="evidence" value="ECO:0007669"/>
    <property type="project" value="UniProtKB-UniRule"/>
</dbReference>
<evidence type="ECO:0000256" key="5">
    <source>
        <dbReference type="ARBA" id="ARBA00022756"/>
    </source>
</evidence>
<reference evidence="10" key="1">
    <citation type="submission" date="2019-05" db="EMBL/GenBank/DDBJ databases">
        <title>Whole genome sequencing of Pseudanabaena catenata USMAC16.</title>
        <authorList>
            <person name="Khan Z."/>
            <person name="Omar W.M."/>
            <person name="Convey P."/>
            <person name="Merican F."/>
            <person name="Najimudin N."/>
        </authorList>
    </citation>
    <scope>NUCLEOTIDE SEQUENCE</scope>
    <source>
        <strain evidence="10">USMAC16</strain>
    </source>
</reference>
<comment type="subunit">
    <text evidence="9">Homodimer.</text>
</comment>
<sequence>MTKPLLIVGSDTGVGKTVLTAALAAYWLTYRDRTASRNEPSTSLGIYKPLQSGEGDREFYHHTFSLSQTLEEITPLYFETPIAPAIAAHKEGKAINLALIWQHFLKLQQQKECLLVESMGGLGSPITDEYIVADLARDWALEVILVVPVRLGAISQAIANVALARMEKVKLRGIVLSCSQVYSEEEMEELAPPQMISRLASTPILGILPYVKDLHDISQLAIAASELDIERILI</sequence>
<feature type="binding site" evidence="9">
    <location>
        <begin position="177"/>
        <end position="178"/>
    </location>
    <ligand>
        <name>ATP</name>
        <dbReference type="ChEBI" id="CHEBI:30616"/>
    </ligand>
</feature>
<dbReference type="EC" id="6.3.3.3" evidence="9"/>
<dbReference type="GO" id="GO:0009102">
    <property type="term" value="P:biotin biosynthetic process"/>
    <property type="evidence" value="ECO:0007669"/>
    <property type="project" value="UniProtKB-UniRule"/>
</dbReference>
<keyword evidence="3 9" id="KW-0479">Metal-binding</keyword>
<evidence type="ECO:0000256" key="4">
    <source>
        <dbReference type="ARBA" id="ARBA00022741"/>
    </source>
</evidence>
<feature type="active site" evidence="9">
    <location>
        <position position="48"/>
    </location>
</feature>
<dbReference type="PANTHER" id="PTHR43210">
    <property type="entry name" value="DETHIOBIOTIN SYNTHETASE"/>
    <property type="match status" value="1"/>
</dbReference>
<feature type="binding site" evidence="9">
    <location>
        <position position="52"/>
    </location>
    <ligand>
        <name>substrate</name>
    </ligand>
</feature>
<comment type="similarity">
    <text evidence="9">Belongs to the dethiobiotin synthetase family.</text>
</comment>
<name>A0A9X4RHZ5_9CYAN</name>
<keyword evidence="2 9" id="KW-0436">Ligase</keyword>
<feature type="binding site" evidence="9">
    <location>
        <position position="117"/>
    </location>
    <ligand>
        <name>Mg(2+)</name>
        <dbReference type="ChEBI" id="CHEBI:18420"/>
    </ligand>
</feature>
<keyword evidence="6 9" id="KW-0067">ATP-binding</keyword>
<dbReference type="GO" id="GO:0005829">
    <property type="term" value="C:cytosol"/>
    <property type="evidence" value="ECO:0007669"/>
    <property type="project" value="TreeGrafter"/>
</dbReference>
<evidence type="ECO:0000256" key="9">
    <source>
        <dbReference type="HAMAP-Rule" id="MF_00336"/>
    </source>
</evidence>
<evidence type="ECO:0000256" key="1">
    <source>
        <dbReference type="ARBA" id="ARBA00022490"/>
    </source>
</evidence>
<dbReference type="CDD" id="cd03109">
    <property type="entry name" value="DTBS"/>
    <property type="match status" value="1"/>
</dbReference>
<dbReference type="AlphaFoldDB" id="A0A9X4RHZ5"/>
<dbReference type="Pfam" id="PF13500">
    <property type="entry name" value="AAA_26"/>
    <property type="match status" value="1"/>
</dbReference>
<feature type="binding site" evidence="9">
    <location>
        <begin position="13"/>
        <end position="18"/>
    </location>
    <ligand>
        <name>ATP</name>
        <dbReference type="ChEBI" id="CHEBI:30616"/>
    </ligand>
</feature>
<dbReference type="InterPro" id="IPR027417">
    <property type="entry name" value="P-loop_NTPase"/>
</dbReference>
<dbReference type="NCBIfam" id="TIGR00347">
    <property type="entry name" value="bioD"/>
    <property type="match status" value="1"/>
</dbReference>
<dbReference type="Proteomes" id="UP001152872">
    <property type="component" value="Unassembled WGS sequence"/>
</dbReference>
<comment type="caution">
    <text evidence="9">Lacks conserved residue(s) required for the propagation of feature annotation.</text>
</comment>
<evidence type="ECO:0000313" key="10">
    <source>
        <dbReference type="EMBL" id="MDG3494757.1"/>
    </source>
</evidence>
<gene>
    <name evidence="9 10" type="primary">bioD</name>
    <name evidence="10" type="ORF">FEV09_09315</name>
</gene>
<keyword evidence="1 9" id="KW-0963">Cytoplasm</keyword>
<keyword evidence="7 9" id="KW-0460">Magnesium</keyword>
<evidence type="ECO:0000256" key="6">
    <source>
        <dbReference type="ARBA" id="ARBA00022840"/>
    </source>
</evidence>
<dbReference type="RefSeq" id="WP_009626847.1">
    <property type="nucleotide sequence ID" value="NZ_VBTY01000062.1"/>
</dbReference>
<evidence type="ECO:0000256" key="2">
    <source>
        <dbReference type="ARBA" id="ARBA00022598"/>
    </source>
</evidence>
<feature type="binding site" evidence="9">
    <location>
        <position position="56"/>
    </location>
    <ligand>
        <name>Mg(2+)</name>
        <dbReference type="ChEBI" id="CHEBI:18420"/>
    </ligand>
</feature>
<comment type="pathway">
    <text evidence="9">Cofactor biosynthesis; biotin biosynthesis; biotin from 7,8-diaminononanoate: step 1/2.</text>
</comment>
<keyword evidence="11" id="KW-1185">Reference proteome</keyword>
<dbReference type="HAMAP" id="MF_00336">
    <property type="entry name" value="BioD"/>
    <property type="match status" value="1"/>
</dbReference>
<comment type="subcellular location">
    <subcellularLocation>
        <location evidence="9">Cytoplasm</location>
    </subcellularLocation>
</comment>
<feature type="binding site" evidence="9">
    <location>
        <begin position="117"/>
        <end position="120"/>
    </location>
    <ligand>
        <name>ATP</name>
        <dbReference type="ChEBI" id="CHEBI:30616"/>
    </ligand>
</feature>
<dbReference type="PIRSF" id="PIRSF006755">
    <property type="entry name" value="DTB_synth"/>
    <property type="match status" value="1"/>
</dbReference>
<comment type="cofactor">
    <cofactor evidence="9">
        <name>Mg(2+)</name>
        <dbReference type="ChEBI" id="CHEBI:18420"/>
    </cofactor>
</comment>
<feature type="binding site" evidence="9">
    <location>
        <position position="17"/>
    </location>
    <ligand>
        <name>Mg(2+)</name>
        <dbReference type="ChEBI" id="CHEBI:18420"/>
    </ligand>
</feature>
<comment type="catalytic activity">
    <reaction evidence="8">
        <text>(7R,8S)-8-amino-7-(carboxyamino)nonanoate + ATP = (4R,5S)-dethiobiotin + ADP + phosphate + H(+)</text>
        <dbReference type="Rhea" id="RHEA:63684"/>
        <dbReference type="ChEBI" id="CHEBI:15378"/>
        <dbReference type="ChEBI" id="CHEBI:30616"/>
        <dbReference type="ChEBI" id="CHEBI:43474"/>
        <dbReference type="ChEBI" id="CHEBI:149470"/>
        <dbReference type="ChEBI" id="CHEBI:149473"/>
        <dbReference type="ChEBI" id="CHEBI:456216"/>
    </reaction>
</comment>
<proteinExistence type="inferred from homology"/>
<feature type="binding site" evidence="9">
    <location>
        <position position="56"/>
    </location>
    <ligand>
        <name>ATP</name>
        <dbReference type="ChEBI" id="CHEBI:30616"/>
    </ligand>
</feature>
<feature type="binding site" evidence="9">
    <location>
        <begin position="209"/>
        <end position="211"/>
    </location>
    <ligand>
        <name>ATP</name>
        <dbReference type="ChEBI" id="CHEBI:30616"/>
    </ligand>
</feature>
<dbReference type="GO" id="GO:0004141">
    <property type="term" value="F:dethiobiotin synthase activity"/>
    <property type="evidence" value="ECO:0007669"/>
    <property type="project" value="UniProtKB-UniRule"/>
</dbReference>
<comment type="catalytic activity">
    <reaction evidence="9">
        <text>(7R,8S)-7,8-diammoniononanoate + CO2 + ATP = (4R,5S)-dethiobiotin + ADP + phosphate + 3 H(+)</text>
        <dbReference type="Rhea" id="RHEA:15805"/>
        <dbReference type="ChEBI" id="CHEBI:15378"/>
        <dbReference type="ChEBI" id="CHEBI:16526"/>
        <dbReference type="ChEBI" id="CHEBI:30616"/>
        <dbReference type="ChEBI" id="CHEBI:43474"/>
        <dbReference type="ChEBI" id="CHEBI:149469"/>
        <dbReference type="ChEBI" id="CHEBI:149473"/>
        <dbReference type="ChEBI" id="CHEBI:456216"/>
        <dbReference type="EC" id="6.3.3.3"/>
    </reaction>
</comment>
<keyword evidence="4 9" id="KW-0547">Nucleotide-binding</keyword>
<comment type="function">
    <text evidence="9">Catalyzes a mechanistically unusual reaction, the ATP-dependent insertion of CO2 between the N7 and N8 nitrogen atoms of 7,8-diaminopelargonic acid (DAPA, also called 7,8-diammoniononanoate) to form a ureido ring.</text>
</comment>